<evidence type="ECO:0000313" key="6">
    <source>
        <dbReference type="EMBL" id="PUZ25965.1"/>
    </source>
</evidence>
<dbReference type="InterPro" id="IPR035909">
    <property type="entry name" value="CheB_C"/>
</dbReference>
<dbReference type="RefSeq" id="WP_108687804.1">
    <property type="nucleotide sequence ID" value="NZ_QCYK01000002.1"/>
</dbReference>
<keyword evidence="4" id="KW-0145">Chemotaxis</keyword>
<keyword evidence="7" id="KW-1185">Reference proteome</keyword>
<evidence type="ECO:0000256" key="4">
    <source>
        <dbReference type="PROSITE-ProRule" id="PRU00050"/>
    </source>
</evidence>
<dbReference type="Pfam" id="PF01339">
    <property type="entry name" value="CheB_methylest"/>
    <property type="match status" value="1"/>
</dbReference>
<dbReference type="AlphaFoldDB" id="A0A2T7BI54"/>
<proteinExistence type="predicted"/>
<protein>
    <recommendedName>
        <fullName evidence="2">protein-glutamate methylesterase</fullName>
        <ecNumber evidence="2">3.1.1.61</ecNumber>
    </recommendedName>
</protein>
<feature type="active site" evidence="4">
    <location>
        <position position="39"/>
    </location>
</feature>
<sequence>MNATSLVIIGGSAGSLSVLLQVLPGLAPHLAVPVIIVLHRKNYADSVLTDLLGTRTTLQVKEAEEKDVLQAGCIYLAPPDYHLLLESNGSLSLDYSEKVNFSRPSIDVSFSSAARLYGPQLLAILLSGANADGVEGLCDVAACGGLTAVQNPKTAEVPFMPEQALEYAHVSKILDITEMADYINTFAALSR</sequence>
<evidence type="ECO:0000313" key="7">
    <source>
        <dbReference type="Proteomes" id="UP000244450"/>
    </source>
</evidence>
<dbReference type="Gene3D" id="3.40.50.180">
    <property type="entry name" value="Methylesterase CheB, C-terminal domain"/>
    <property type="match status" value="1"/>
</dbReference>
<dbReference type="GO" id="GO:0006935">
    <property type="term" value="P:chemotaxis"/>
    <property type="evidence" value="ECO:0007669"/>
    <property type="project" value="UniProtKB-UniRule"/>
</dbReference>
<name>A0A2T7BI54_9BACT</name>
<dbReference type="EC" id="3.1.1.61" evidence="2"/>
<comment type="caution">
    <text evidence="6">The sequence shown here is derived from an EMBL/GenBank/DDBJ whole genome shotgun (WGS) entry which is preliminary data.</text>
</comment>
<dbReference type="GO" id="GO:0008984">
    <property type="term" value="F:protein-glutamate methylesterase activity"/>
    <property type="evidence" value="ECO:0007669"/>
    <property type="project" value="UniProtKB-EC"/>
</dbReference>
<evidence type="ECO:0000256" key="1">
    <source>
        <dbReference type="ARBA" id="ARBA00022801"/>
    </source>
</evidence>
<reference evidence="6 7" key="1">
    <citation type="submission" date="2018-04" db="EMBL/GenBank/DDBJ databases">
        <title>Chitinophaga fuyangensis sp. nov., isolated from soil in a chemical factory.</title>
        <authorList>
            <person name="Chen K."/>
        </authorList>
    </citation>
    <scope>NUCLEOTIDE SEQUENCE [LARGE SCALE GENOMIC DNA]</scope>
    <source>
        <strain evidence="6 7">LY-1</strain>
    </source>
</reference>
<gene>
    <name evidence="6" type="ORF">DCC81_17115</name>
</gene>
<feature type="active site" evidence="4">
    <location>
        <position position="132"/>
    </location>
</feature>
<comment type="catalytic activity">
    <reaction evidence="3">
        <text>[protein]-L-glutamate 5-O-methyl ester + H2O = L-glutamyl-[protein] + methanol + H(+)</text>
        <dbReference type="Rhea" id="RHEA:23236"/>
        <dbReference type="Rhea" id="RHEA-COMP:10208"/>
        <dbReference type="Rhea" id="RHEA-COMP:10311"/>
        <dbReference type="ChEBI" id="CHEBI:15377"/>
        <dbReference type="ChEBI" id="CHEBI:15378"/>
        <dbReference type="ChEBI" id="CHEBI:17790"/>
        <dbReference type="ChEBI" id="CHEBI:29973"/>
        <dbReference type="ChEBI" id="CHEBI:82795"/>
        <dbReference type="EC" id="3.1.1.61"/>
    </reaction>
</comment>
<dbReference type="InterPro" id="IPR000673">
    <property type="entry name" value="Sig_transdc_resp-reg_Me-estase"/>
</dbReference>
<feature type="domain" description="CheB-type methylesterase" evidence="5">
    <location>
        <begin position="1"/>
        <end position="190"/>
    </location>
</feature>
<dbReference type="PANTHER" id="PTHR42872">
    <property type="entry name" value="PROTEIN-GLUTAMATE METHYLESTERASE/PROTEIN-GLUTAMINE GLUTAMINASE"/>
    <property type="match status" value="1"/>
</dbReference>
<evidence type="ECO:0000256" key="2">
    <source>
        <dbReference type="ARBA" id="ARBA00039140"/>
    </source>
</evidence>
<keyword evidence="1 4" id="KW-0378">Hydrolase</keyword>
<evidence type="ECO:0000259" key="5">
    <source>
        <dbReference type="PROSITE" id="PS50122"/>
    </source>
</evidence>
<dbReference type="GO" id="GO:0000156">
    <property type="term" value="F:phosphorelay response regulator activity"/>
    <property type="evidence" value="ECO:0007669"/>
    <property type="project" value="InterPro"/>
</dbReference>
<dbReference type="PANTHER" id="PTHR42872:SF6">
    <property type="entry name" value="PROTEIN-GLUTAMATE METHYLESTERASE_PROTEIN-GLUTAMINE GLUTAMINASE"/>
    <property type="match status" value="1"/>
</dbReference>
<organism evidence="6 7">
    <name type="scientific">Chitinophaga parva</name>
    <dbReference type="NCBI Taxonomy" id="2169414"/>
    <lineage>
        <taxon>Bacteria</taxon>
        <taxon>Pseudomonadati</taxon>
        <taxon>Bacteroidota</taxon>
        <taxon>Chitinophagia</taxon>
        <taxon>Chitinophagales</taxon>
        <taxon>Chitinophagaceae</taxon>
        <taxon>Chitinophaga</taxon>
    </lineage>
</organism>
<dbReference type="Proteomes" id="UP000244450">
    <property type="component" value="Unassembled WGS sequence"/>
</dbReference>
<feature type="active site" evidence="4">
    <location>
        <position position="12"/>
    </location>
</feature>
<dbReference type="CDD" id="cd16433">
    <property type="entry name" value="CheB"/>
    <property type="match status" value="1"/>
</dbReference>
<evidence type="ECO:0000256" key="3">
    <source>
        <dbReference type="ARBA" id="ARBA00048267"/>
    </source>
</evidence>
<dbReference type="EMBL" id="QCYK01000002">
    <property type="protein sequence ID" value="PUZ25965.1"/>
    <property type="molecule type" value="Genomic_DNA"/>
</dbReference>
<dbReference type="PROSITE" id="PS50122">
    <property type="entry name" value="CHEB"/>
    <property type="match status" value="1"/>
</dbReference>
<accession>A0A2T7BI54</accession>
<dbReference type="SUPFAM" id="SSF52738">
    <property type="entry name" value="Methylesterase CheB, C-terminal domain"/>
    <property type="match status" value="1"/>
</dbReference>
<dbReference type="GO" id="GO:0005737">
    <property type="term" value="C:cytoplasm"/>
    <property type="evidence" value="ECO:0007669"/>
    <property type="project" value="InterPro"/>
</dbReference>
<dbReference type="OrthoDB" id="1524092at2"/>